<keyword evidence="3" id="KW-1185">Reference proteome</keyword>
<feature type="compositionally biased region" description="Polar residues" evidence="1">
    <location>
        <begin position="31"/>
        <end position="46"/>
    </location>
</feature>
<dbReference type="Proteomes" id="UP000031523">
    <property type="component" value="Chromosome"/>
</dbReference>
<gene>
    <name evidence="2" type="ORF">SLNWT_6961</name>
</gene>
<feature type="region of interest" description="Disordered" evidence="1">
    <location>
        <begin position="28"/>
        <end position="57"/>
    </location>
</feature>
<evidence type="ECO:0000313" key="3">
    <source>
        <dbReference type="Proteomes" id="UP000031523"/>
    </source>
</evidence>
<accession>A0A0B5FA53</accession>
<protein>
    <submittedName>
        <fullName evidence="2">Uncharacterized protein</fullName>
    </submittedName>
</protein>
<dbReference type="AlphaFoldDB" id="A0A0B5FA53"/>
<dbReference type="EMBL" id="CP010519">
    <property type="protein sequence ID" value="AJE87337.1"/>
    <property type="molecule type" value="Genomic_DNA"/>
</dbReference>
<evidence type="ECO:0000256" key="1">
    <source>
        <dbReference type="SAM" id="MobiDB-lite"/>
    </source>
</evidence>
<sequence>MTTEENSTRSVARGHLSQLIDMFGTDGCLRISTTPEPGIAETSTGARNDEPLDDEQS</sequence>
<reference evidence="2 3" key="1">
    <citation type="submission" date="2015-01" db="EMBL/GenBank/DDBJ databases">
        <title>Enhanced salinomycin production by adjusting the supply of polyketide extender units in Streptomyce albus DSM 41398.</title>
        <authorList>
            <person name="Lu C."/>
        </authorList>
    </citation>
    <scope>NUCLEOTIDE SEQUENCE [LARGE SCALE GENOMIC DNA]</scope>
    <source>
        <strain evidence="3">ATCC 21838 / DSM 41398 / FERM P-419 / JCM 4703 / NBRC 107858</strain>
    </source>
</reference>
<name>A0A0B5FA53_STRA4</name>
<evidence type="ECO:0000313" key="2">
    <source>
        <dbReference type="EMBL" id="AJE87337.1"/>
    </source>
</evidence>
<organism evidence="2 3">
    <name type="scientific">Streptomyces albus (strain ATCC 21838 / DSM 41398 / FERM P-419 / JCM 4703 / NBRC 107858)</name>
    <dbReference type="NCBI Taxonomy" id="1081613"/>
    <lineage>
        <taxon>Bacteria</taxon>
        <taxon>Bacillati</taxon>
        <taxon>Actinomycetota</taxon>
        <taxon>Actinomycetes</taxon>
        <taxon>Kitasatosporales</taxon>
        <taxon>Streptomycetaceae</taxon>
        <taxon>Streptomyces</taxon>
    </lineage>
</organism>
<dbReference type="KEGG" id="sals:SLNWT_6961"/>
<proteinExistence type="predicted"/>